<evidence type="ECO:0000313" key="2">
    <source>
        <dbReference type="EMBL" id="AMQ35785.1"/>
    </source>
</evidence>
<gene>
    <name evidence="3" type="primary">PxGV-Morf56</name>
    <name evidence="1" type="synonym">PxGV-Corf56</name>
    <name evidence="2" type="synonym">PxGV-Korf56</name>
    <name evidence="4" type="synonym">PxGV-Torf56</name>
</gene>
<organism evidence="3">
    <name type="scientific">Plutella xylostella granulovirus</name>
    <dbReference type="NCBI Taxonomy" id="98383"/>
    <lineage>
        <taxon>Viruses</taxon>
        <taxon>Viruses incertae sedis</taxon>
        <taxon>Naldaviricetes</taxon>
        <taxon>Lefavirales</taxon>
        <taxon>Baculoviridae</taxon>
        <taxon>Betabaculovirus</taxon>
        <taxon>Betabaculovirus pluxylostellae</taxon>
    </lineage>
</organism>
<dbReference type="EMBL" id="KU529794">
    <property type="protein sequence ID" value="AMQ36019.1"/>
    <property type="molecule type" value="Genomic_DNA"/>
</dbReference>
<proteinExistence type="predicted"/>
<dbReference type="EMBL" id="KU529793">
    <property type="protein sequence ID" value="AMQ35902.1"/>
    <property type="molecule type" value="Genomic_DNA"/>
</dbReference>
<dbReference type="EMBL" id="KU529792">
    <property type="protein sequence ID" value="AMQ35785.1"/>
    <property type="molecule type" value="Genomic_DNA"/>
</dbReference>
<protein>
    <submittedName>
        <fullName evidence="1">PxGV-Corf56 protein</fullName>
    </submittedName>
    <submittedName>
        <fullName evidence="2">PxGV-Korf56 protein</fullName>
    </submittedName>
    <submittedName>
        <fullName evidence="3">PxGV-Morf56 protein</fullName>
    </submittedName>
    <submittedName>
        <fullName evidence="4">PxGV-Torf56 protein</fullName>
    </submittedName>
</protein>
<name>A0A142DWD4_9BBAC</name>
<dbReference type="EMBL" id="KU529791">
    <property type="protein sequence ID" value="AMQ35668.1"/>
    <property type="molecule type" value="Genomic_DNA"/>
</dbReference>
<reference evidence="3" key="1">
    <citation type="submission" date="2016-01" db="EMBL/GenBank/DDBJ databases">
        <title>Complete Genome Sequences of Four Plutella xylostella Granulovirus Isolates.</title>
        <authorList>
            <person name="Spence R.J."/>
            <person name="Noune C."/>
            <person name="Hauxwell C."/>
        </authorList>
    </citation>
    <scope>NUCLEOTIDE SEQUENCE</scope>
    <source>
        <strain evidence="1">PxGV_C</strain>
        <strain evidence="2">PxGV_K</strain>
        <strain evidence="3">PxGV_M</strain>
        <strain evidence="4">PxGV_T</strain>
    </source>
</reference>
<accession>A0A142DWD4</accession>
<evidence type="ECO:0000313" key="1">
    <source>
        <dbReference type="EMBL" id="AMQ35668.1"/>
    </source>
</evidence>
<sequence>MIYNRYKRRAYSTDTDSCVSARSCYTLQNPVRSTSKTCQKGELRARNRRRRSR</sequence>
<evidence type="ECO:0000313" key="3">
    <source>
        <dbReference type="EMBL" id="AMQ35902.1"/>
    </source>
</evidence>
<evidence type="ECO:0000313" key="4">
    <source>
        <dbReference type="EMBL" id="AMQ36019.1"/>
    </source>
</evidence>